<dbReference type="EMBL" id="MLJW01000419">
    <property type="protein sequence ID" value="OIQ87499.1"/>
    <property type="molecule type" value="Genomic_DNA"/>
</dbReference>
<keyword evidence="1" id="KW-0472">Membrane</keyword>
<sequence>MSTTTANRTTSTTVTRSNGAVRVIALLTMIAGLIFIIAGGATWAMVSSQLKDEQITVAAVTAADPGSLAGKLVQDPFTAYAQANAIKHHSLTAGGGLTYAQLGTAITAQTSKLTKGGMSAADAAKDPSVVKLTNERTTSMNGSFLRASLFTSVVAFGIAALVMGLGVLFILIGWAMRKLAGDAQLSVVTSEPNAAA</sequence>
<dbReference type="AlphaFoldDB" id="A0A1J5RCW2"/>
<keyword evidence="1" id="KW-1133">Transmembrane helix</keyword>
<evidence type="ECO:0008006" key="3">
    <source>
        <dbReference type="Google" id="ProtNLM"/>
    </source>
</evidence>
<evidence type="ECO:0000256" key="1">
    <source>
        <dbReference type="SAM" id="Phobius"/>
    </source>
</evidence>
<proteinExistence type="predicted"/>
<organism evidence="2">
    <name type="scientific">mine drainage metagenome</name>
    <dbReference type="NCBI Taxonomy" id="410659"/>
    <lineage>
        <taxon>unclassified sequences</taxon>
        <taxon>metagenomes</taxon>
        <taxon>ecological metagenomes</taxon>
    </lineage>
</organism>
<reference evidence="2" key="1">
    <citation type="submission" date="2016-10" db="EMBL/GenBank/DDBJ databases">
        <title>Sequence of Gallionella enrichment culture.</title>
        <authorList>
            <person name="Poehlein A."/>
            <person name="Muehling M."/>
            <person name="Daniel R."/>
        </authorList>
    </citation>
    <scope>NUCLEOTIDE SEQUENCE</scope>
</reference>
<comment type="caution">
    <text evidence="2">The sequence shown here is derived from an EMBL/GenBank/DDBJ whole genome shotgun (WGS) entry which is preliminary data.</text>
</comment>
<evidence type="ECO:0000313" key="2">
    <source>
        <dbReference type="EMBL" id="OIQ87499.1"/>
    </source>
</evidence>
<keyword evidence="1" id="KW-0812">Transmembrane</keyword>
<accession>A0A1J5RCW2</accession>
<protein>
    <recommendedName>
        <fullName evidence="3">Aromatic ring-opening dioxygenase LigA</fullName>
    </recommendedName>
</protein>
<gene>
    <name evidence="2" type="ORF">GALL_306270</name>
</gene>
<feature type="transmembrane region" description="Helical" evidence="1">
    <location>
        <begin position="149"/>
        <end position="176"/>
    </location>
</feature>
<feature type="transmembrane region" description="Helical" evidence="1">
    <location>
        <begin position="20"/>
        <end position="46"/>
    </location>
</feature>
<name>A0A1J5RCW2_9ZZZZ</name>